<dbReference type="Proteomes" id="UP000095362">
    <property type="component" value="Unassembled WGS sequence"/>
</dbReference>
<evidence type="ECO:0000256" key="1">
    <source>
        <dbReference type="SAM" id="Coils"/>
    </source>
</evidence>
<organism evidence="4 5">
    <name type="scientific">Coprococcus comes</name>
    <dbReference type="NCBI Taxonomy" id="410072"/>
    <lineage>
        <taxon>Bacteria</taxon>
        <taxon>Bacillati</taxon>
        <taxon>Bacillota</taxon>
        <taxon>Clostridia</taxon>
        <taxon>Lachnospirales</taxon>
        <taxon>Lachnospiraceae</taxon>
        <taxon>Coprococcus</taxon>
    </lineage>
</organism>
<dbReference type="EMBL" id="CYZK01000025">
    <property type="protein sequence ID" value="CUO75242.1"/>
    <property type="molecule type" value="Genomic_DNA"/>
</dbReference>
<reference evidence="4 5" key="1">
    <citation type="submission" date="2015-09" db="EMBL/GenBank/DDBJ databases">
        <authorList>
            <consortium name="Pathogen Informatics"/>
        </authorList>
    </citation>
    <scope>NUCLEOTIDE SEQUENCE [LARGE SCALE GENOMIC DNA]</scope>
    <source>
        <strain evidence="4 5">2789STDY5834866</strain>
    </source>
</reference>
<protein>
    <submittedName>
        <fullName evidence="4">Phage-related minor tail protein</fullName>
    </submittedName>
</protein>
<sequence length="1363" mass="146896">MPVWREEMAKKKVGAYITLDGEKEFRSAVTQCNKSLSTMKSEMKLVEAETAGNANSVDTLRKKNEVLTRTLDKQVEKEEAVRKGLTHAQEDYARVGTELQEYRTKLEQAQSTLDEMKQSSDVSEEALSRQQEAVSELTEKVEKGEATYQRAGNRVEDWQKQLNNAQAQTIKATRAVNENTAYLEEAEKATDGCAKSIDKFGKQTDDVAEKITSTGKIIKANLINTMVDAGKSLATNVFKDAVQGTLELQDAQQKLQASTGATARETAAYSQEMQNLYKGGYGDAIDEAASAMALVKQYTNETDPTKIKELAENGMALEDVFGMDLSESIRGADALVTNMGIDGKTAFDLMAKGAQNGLNKSGELADNLTEYSSLWAQAGFSAEEMFAILENGLNSGAYNLDKVNDYVKEFGNSLADGRIDDHIKSFSAGTQDLVKKWHDGSATTKEVFQSVISDLASMKNEQEALTLASDTWSALGEDNAMKVITSLNNVNNSYKNVQGTMEKVKDIKYDSITNQWKVLGRTVQADVVQPLLVKYLPMAQKGIKLVADNLETIVPVAELAGTAIGGIFVVNKSKKFISEVKDAGVSLVDFGKKAAELIGIRTAATTAEAASTVVQEAQAAATATQTAATVAQTAATEGATVAQAGFNAVLAANPAILVVAGVTALIGVTAVLASKMGDATSETDELIQSTSELKDKASETSEALKQATQNMTSSMEEVNASGTLANNLTDELVKLAGQSNQTTEQQSRMKTIVMELNTMFPEMSLAIDETTGKLSMSSEEMKNYIKSALEMQKIQVAQEKMKDSVEKLVDAEVEKADAENKVSEIGEKLAAIEAKRSEVNDVLREKTEATKEAQEKYSEALKKGADNVDELYAATQDQSEATIEYNGNIVTVTEALRQMADDERELNDAKQTAKDSQKEINDAIKEANAEMEPYMSYLSDMTEETNNNTAATKNNTSAKTEATEQSSVSITMAGQELEAYQNLSVSQQELAVNVTNSVLTMQENVQSALKSQMDMFEEFDAGTQISTENLLANMQSQVDGVTAWEQNLSALADRGINQGILQKLSEMGPQGSGYVAAFNSMTDEELKKANDLWSQSVDIQGMTNEWGQQLLTSGAANIAGGMDGLTSVMQESGTNTVMGLVQGMQNAQEKANAAGKDLGVKTVEAVNNGLGCQSPSKKTRESGKNVDLGLVQGMKNGESNVKTEARSVASGAINVFAAQCTASKTQLYGYNLSIGLANGISDGRSAVISAASRVASDAIATAKKKLEINSPSKVFWRMGQYSMQGLANGVTENSLLAQNAVKEAVDYSGTSMTFGNMAENEYTQYKALRNIIKDAVKDLQIRAYLGEREVTRTLSDWGVVFNA</sequence>
<dbReference type="SUPFAM" id="SSF57997">
    <property type="entry name" value="Tropomyosin"/>
    <property type="match status" value="1"/>
</dbReference>
<feature type="domain" description="Phage tail tape measure protein" evidence="3">
    <location>
        <begin position="285"/>
        <end position="465"/>
    </location>
</feature>
<evidence type="ECO:0000256" key="2">
    <source>
        <dbReference type="SAM" id="MobiDB-lite"/>
    </source>
</evidence>
<keyword evidence="1" id="KW-0175">Coiled coil</keyword>
<feature type="region of interest" description="Disordered" evidence="2">
    <location>
        <begin position="112"/>
        <end position="144"/>
    </location>
</feature>
<dbReference type="InterPro" id="IPR010090">
    <property type="entry name" value="Phage_tape_meas"/>
</dbReference>
<evidence type="ECO:0000313" key="4">
    <source>
        <dbReference type="EMBL" id="CUO75242.1"/>
    </source>
</evidence>
<evidence type="ECO:0000313" key="5">
    <source>
        <dbReference type="Proteomes" id="UP000095362"/>
    </source>
</evidence>
<proteinExistence type="predicted"/>
<dbReference type="Pfam" id="PF10145">
    <property type="entry name" value="PhageMin_Tail"/>
    <property type="match status" value="1"/>
</dbReference>
<gene>
    <name evidence="4" type="primary">yqbO</name>
    <name evidence="4" type="ORF">ERS852481_02799</name>
</gene>
<feature type="coiled-coil region" evidence="1">
    <location>
        <begin position="892"/>
        <end position="930"/>
    </location>
</feature>
<evidence type="ECO:0000259" key="3">
    <source>
        <dbReference type="Pfam" id="PF10145"/>
    </source>
</evidence>
<accession>A0A174HJX1</accession>
<feature type="coiled-coil region" evidence="1">
    <location>
        <begin position="794"/>
        <end position="863"/>
    </location>
</feature>
<name>A0A174HJX1_9FIRM</name>